<evidence type="ECO:0000313" key="6">
    <source>
        <dbReference type="Proteomes" id="UP000019265"/>
    </source>
</evidence>
<dbReference type="InterPro" id="IPR016882">
    <property type="entry name" value="SA1684"/>
</dbReference>
<dbReference type="OrthoDB" id="1645325at2"/>
<accession>W6AIL5</accession>
<sequence>MENLKKGDFVLVHAYKHNGSVYRSWERSIVFENNSDNLILINEEVVVTELNGRKWKTNEPAIWFFSKKDWYNVICMFKEWGINYYCNMASPYIIEDKTIKYVDYDLDIKVFNDNSFRILDLKDFNRNRINFSYSQEIINRIWSEIETLKEKIRQKEGCFNHDLVKSHWKEFVEQIKPKIVKLETETETEIGE</sequence>
<dbReference type="GO" id="GO:0046872">
    <property type="term" value="F:metal ion binding"/>
    <property type="evidence" value="ECO:0007669"/>
    <property type="project" value="UniProtKB-KW"/>
</dbReference>
<keyword evidence="3" id="KW-0460">Magnesium</keyword>
<dbReference type="PANTHER" id="PTHR39159">
    <property type="match status" value="1"/>
</dbReference>
<organism evidence="5 6">
    <name type="scientific">Spiroplasma sabaudiense Ar-1343</name>
    <dbReference type="NCBI Taxonomy" id="1276257"/>
    <lineage>
        <taxon>Bacteria</taxon>
        <taxon>Bacillati</taxon>
        <taxon>Mycoplasmatota</taxon>
        <taxon>Mollicutes</taxon>
        <taxon>Entomoplasmatales</taxon>
        <taxon>Spiroplasmataceae</taxon>
        <taxon>Spiroplasma</taxon>
    </lineage>
</organism>
<dbReference type="InterPro" id="IPR050212">
    <property type="entry name" value="Ntdp-like"/>
</dbReference>
<dbReference type="HOGENOM" id="CLU_109787_1_0_14"/>
<proteinExistence type="predicted"/>
<dbReference type="Pfam" id="PF04167">
    <property type="entry name" value="DUF402"/>
    <property type="match status" value="1"/>
</dbReference>
<dbReference type="SUPFAM" id="SSF159234">
    <property type="entry name" value="FomD-like"/>
    <property type="match status" value="1"/>
</dbReference>
<protein>
    <submittedName>
        <fullName evidence="5">Uncharacterized protein associated with RNAses G and E</fullName>
    </submittedName>
</protein>
<dbReference type="eggNOG" id="COG3557">
    <property type="taxonomic scope" value="Bacteria"/>
</dbReference>
<name>W6AIL5_9MOLU</name>
<dbReference type="EMBL" id="CP006934">
    <property type="protein sequence ID" value="AHI53549.1"/>
    <property type="molecule type" value="Genomic_DNA"/>
</dbReference>
<dbReference type="STRING" id="1276257.SSABA_v1c01370"/>
<dbReference type="KEGG" id="ssab:SSABA_v1c01370"/>
<dbReference type="Proteomes" id="UP000019265">
    <property type="component" value="Chromosome"/>
</dbReference>
<dbReference type="InterPro" id="IPR035930">
    <property type="entry name" value="FomD-like_sf"/>
</dbReference>
<evidence type="ECO:0000256" key="3">
    <source>
        <dbReference type="ARBA" id="ARBA00022842"/>
    </source>
</evidence>
<reference evidence="5 6" key="1">
    <citation type="journal article" date="2014" name="Genome Biol. Evol.">
        <title>Molecular evolution of the substrate utilization strategies and putative virulence factors in mosquito-associated Spiroplasma species.</title>
        <authorList>
            <person name="Chang T.H."/>
            <person name="Lo W.S."/>
            <person name="Ku C."/>
            <person name="Chen L.L."/>
            <person name="Kuo C.H."/>
        </authorList>
    </citation>
    <scope>NUCLEOTIDE SEQUENCE [LARGE SCALE GENOMIC DNA]</scope>
    <source>
        <strain evidence="5">Ar-1343</strain>
    </source>
</reference>
<evidence type="ECO:0000256" key="1">
    <source>
        <dbReference type="ARBA" id="ARBA00022723"/>
    </source>
</evidence>
<evidence type="ECO:0000313" key="5">
    <source>
        <dbReference type="EMBL" id="AHI53549.1"/>
    </source>
</evidence>
<gene>
    <name evidence="5" type="ORF">SSABA_v1c01370</name>
</gene>
<dbReference type="PIRSF" id="PIRSF028345">
    <property type="entry name" value="UCP028345"/>
    <property type="match status" value="1"/>
</dbReference>
<evidence type="ECO:0000259" key="4">
    <source>
        <dbReference type="Pfam" id="PF04167"/>
    </source>
</evidence>
<keyword evidence="1" id="KW-0479">Metal-binding</keyword>
<keyword evidence="6" id="KW-1185">Reference proteome</keyword>
<evidence type="ECO:0000256" key="2">
    <source>
        <dbReference type="ARBA" id="ARBA00022801"/>
    </source>
</evidence>
<dbReference type="AlphaFoldDB" id="W6AIL5"/>
<dbReference type="GO" id="GO:0016787">
    <property type="term" value="F:hydrolase activity"/>
    <property type="evidence" value="ECO:0007669"/>
    <property type="project" value="UniProtKB-KW"/>
</dbReference>
<feature type="domain" description="DUF402" evidence="4">
    <location>
        <begin position="18"/>
        <end position="156"/>
    </location>
</feature>
<dbReference type="RefSeq" id="WP_025250687.1">
    <property type="nucleotide sequence ID" value="NZ_CP006934.1"/>
</dbReference>
<dbReference type="InterPro" id="IPR007295">
    <property type="entry name" value="DUF402"/>
</dbReference>
<dbReference type="PATRIC" id="fig|1276257.3.peg.139"/>
<dbReference type="Gene3D" id="2.40.380.10">
    <property type="entry name" value="FomD-like"/>
    <property type="match status" value="1"/>
</dbReference>
<keyword evidence="2" id="KW-0378">Hydrolase</keyword>
<dbReference type="PANTHER" id="PTHR39159:SF1">
    <property type="entry name" value="UPF0374 PROTEIN YGAC"/>
    <property type="match status" value="1"/>
</dbReference>